<keyword evidence="2" id="KW-1185">Reference proteome</keyword>
<organism evidence="1 2">
    <name type="scientific">Gluconacetobacter diazotrophicus (strain ATCC 49037 / DSM 5601 / CCUG 37298 / CIP 103539 / LMG 7603 / PAl5)</name>
    <dbReference type="NCBI Taxonomy" id="272568"/>
    <lineage>
        <taxon>Bacteria</taxon>
        <taxon>Pseudomonadati</taxon>
        <taxon>Pseudomonadota</taxon>
        <taxon>Alphaproteobacteria</taxon>
        <taxon>Acetobacterales</taxon>
        <taxon>Acetobacteraceae</taxon>
        <taxon>Gluconacetobacter</taxon>
    </lineage>
</organism>
<evidence type="ECO:0000313" key="2">
    <source>
        <dbReference type="Proteomes" id="UP000001176"/>
    </source>
</evidence>
<accession>A9HGW7</accession>
<dbReference type="Proteomes" id="UP000001176">
    <property type="component" value="Chromosome"/>
</dbReference>
<dbReference type="AlphaFoldDB" id="A9HGW7"/>
<sequence>MHLMNIKWAFAVNSILDHSSSASNLEYPDHAARFPAKSYTNCHRSADMYFYYFYLYSSFS</sequence>
<protein>
    <submittedName>
        <fullName evidence="1">Uncharacterized protein</fullName>
    </submittedName>
</protein>
<dbReference type="EMBL" id="AM889285">
    <property type="protein sequence ID" value="CAP55558.1"/>
    <property type="molecule type" value="Genomic_DNA"/>
</dbReference>
<reference evidence="1 2" key="1">
    <citation type="journal article" date="2009" name="BMC Genomics">
        <title>Complete genome sequence of the sugarcane nitrogen-fixing endophyte Gluconacetobacter diazotrophicus Pal5.</title>
        <authorList>
            <person name="Bertalan M."/>
            <person name="Albano R."/>
            <person name="Padua V."/>
            <person name="Rouws L."/>
            <person name="Rojas C."/>
            <person name="Hemerly A."/>
            <person name="Teixeira K."/>
            <person name="Schwab S."/>
            <person name="Araujo J."/>
            <person name="Oliveira A."/>
            <person name="Franca L."/>
            <person name="Magalhaes V."/>
            <person name="Alqueres S."/>
            <person name="Cardoso A."/>
            <person name="Almeida W."/>
            <person name="Loureiro M.M."/>
            <person name="Nogueira E."/>
            <person name="Cidade D."/>
            <person name="Oliveira D."/>
            <person name="Simao T."/>
            <person name="Macedo J."/>
            <person name="Valadao A."/>
            <person name="Dreschsel M."/>
            <person name="Freitas F."/>
            <person name="Vidal M."/>
            <person name="Guedes H."/>
            <person name="Rodrigues E."/>
            <person name="Meneses C."/>
            <person name="Brioso P."/>
            <person name="Pozzer L."/>
            <person name="Figueiredo D."/>
            <person name="Montano H."/>
            <person name="Junior J."/>
            <person name="Filho G."/>
            <person name="Flores V."/>
            <person name="Ferreira B."/>
            <person name="Branco A."/>
            <person name="Gonzalez P."/>
            <person name="Guillobel H."/>
            <person name="Lemos M."/>
            <person name="Seibel L."/>
            <person name="Macedo J."/>
            <person name="Alves-Ferreira M."/>
            <person name="Sachetto-Martins G."/>
            <person name="Coelho A."/>
            <person name="Santos E."/>
            <person name="Amaral G."/>
            <person name="Neves A."/>
            <person name="Pacheco A.B."/>
            <person name="Carvalho D."/>
            <person name="Lery L."/>
            <person name="Bisch P."/>
            <person name="Rossle S.C."/>
            <person name="Urmenyi T."/>
            <person name="Kruger W.V."/>
            <person name="Martins O."/>
            <person name="Baldani J.I."/>
            <person name="Ferreira P.C."/>
        </authorList>
    </citation>
    <scope>NUCLEOTIDE SEQUENCE [LARGE SCALE GENOMIC DNA]</scope>
    <source>
        <strain evidence="2">ATCC 49037 / DSM 5601 / CCUG 37298 / CIP 103539 / LMG 7603 / PAl5</strain>
    </source>
</reference>
<gene>
    <name evidence="1" type="ordered locus">GDI1615</name>
</gene>
<dbReference type="KEGG" id="gdi:GDI1615"/>
<proteinExistence type="predicted"/>
<name>A9HGW7_GLUDA</name>
<evidence type="ECO:0000313" key="1">
    <source>
        <dbReference type="EMBL" id="CAP55558.1"/>
    </source>
</evidence>